<feature type="signal peptide" evidence="2">
    <location>
        <begin position="1"/>
        <end position="20"/>
    </location>
</feature>
<comment type="caution">
    <text evidence="3">The sequence shown here is derived from an EMBL/GenBank/DDBJ whole genome shotgun (WGS) entry which is preliminary data.</text>
</comment>
<keyword evidence="4" id="KW-1185">Reference proteome</keyword>
<evidence type="ECO:0000256" key="2">
    <source>
        <dbReference type="SAM" id="SignalP"/>
    </source>
</evidence>
<evidence type="ECO:0000313" key="3">
    <source>
        <dbReference type="EMBL" id="MCY7008515.1"/>
    </source>
</evidence>
<reference evidence="3" key="1">
    <citation type="submission" date="2022-09" db="EMBL/GenBank/DDBJ databases">
        <authorList>
            <person name="Zoaiter M."/>
        </authorList>
    </citation>
    <scope>NUCLEOTIDE SEQUENCE</scope>
    <source>
        <strain evidence="3">DSM 19848</strain>
    </source>
</reference>
<dbReference type="Proteomes" id="UP001062738">
    <property type="component" value="Unassembled WGS sequence"/>
</dbReference>
<organism evidence="3 4">
    <name type="scientific">Fusobacterium simiae</name>
    <dbReference type="NCBI Taxonomy" id="855"/>
    <lineage>
        <taxon>Bacteria</taxon>
        <taxon>Fusobacteriati</taxon>
        <taxon>Fusobacteriota</taxon>
        <taxon>Fusobacteriia</taxon>
        <taxon>Fusobacteriales</taxon>
        <taxon>Fusobacteriaceae</taxon>
        <taxon>Fusobacterium</taxon>
    </lineage>
</organism>
<evidence type="ECO:0000313" key="4">
    <source>
        <dbReference type="Proteomes" id="UP001062738"/>
    </source>
</evidence>
<gene>
    <name evidence="3" type="ORF">OCK72_07680</name>
</gene>
<feature type="compositionally biased region" description="Basic and acidic residues" evidence="1">
    <location>
        <begin position="42"/>
        <end position="65"/>
    </location>
</feature>
<feature type="chain" id="PRO_5046350420" evidence="2">
    <location>
        <begin position="21"/>
        <end position="228"/>
    </location>
</feature>
<keyword evidence="2" id="KW-0732">Signal</keyword>
<name>A0ABT4DIT5_FUSSI</name>
<proteinExistence type="predicted"/>
<protein>
    <submittedName>
        <fullName evidence="3">Uncharacterized protein</fullName>
    </submittedName>
</protein>
<sequence length="228" mass="25387">MKKFLKTVLFLCALSSLAYAEDDGMDVLDKMRTKIEKEDAEKAKAQKAAEEQAKKEAEAQTKALEEQQAAASTEVSAPVAATATTMSAADEKDAMDILDRMRARIEKEEEEKAKLAAEARELGIKPSDITSMEEVEAMIEAKKAEEAKPKTEAEKLEATRKKAMDKLDFYERVVRSVAREEAEVAGYYEIMGEEKARPSIMDEQNAEVTEQTSPVEVPQEETKVEQAQ</sequence>
<feature type="region of interest" description="Disordered" evidence="1">
    <location>
        <begin position="198"/>
        <end position="228"/>
    </location>
</feature>
<dbReference type="RefSeq" id="WP_265152386.1">
    <property type="nucleotide sequence ID" value="NZ_JAOXXL010000022.1"/>
</dbReference>
<evidence type="ECO:0000256" key="1">
    <source>
        <dbReference type="SAM" id="MobiDB-lite"/>
    </source>
</evidence>
<dbReference type="EMBL" id="JAOXXL010000022">
    <property type="protein sequence ID" value="MCY7008515.1"/>
    <property type="molecule type" value="Genomic_DNA"/>
</dbReference>
<feature type="region of interest" description="Disordered" evidence="1">
    <location>
        <begin position="42"/>
        <end position="93"/>
    </location>
</feature>
<accession>A0ABT4DIT5</accession>